<dbReference type="AlphaFoldDB" id="A0ABD3Q8S1"/>
<sequence>MGSLGTSATTSGGNARDEAANRRRRSSSDPHPRPRTTITAVVVDATRRHRHRRATAGKYTTTSLLVGRSDDVGKFDETKKDAVSFVRRPPTRCSSRRAASMVRDSTPDDGLLVITCDASGRGGGSKHDGIASVLRVRHGTASFSPEGTTRRHRRSRGEEDLMDVVARRTVPSRTSSEVAAISLGMKRAMRVVPPSRRRTVLILSDSELALEFYCGSGGGEGGATAIGNNNDDDGADGKRRRDRGQRTRTKTERLREEAHRRCLISLTNETPNGVLFARVRSSSRGVGIASVDRVDAAAVPDDTRDGIGYIDHDVADHLSSIARSFPNVDDGEGGGGIGVLLNAVESLGREDIAWLENSDIVVGRSMSGNDDANHPSSKSSSGGFWQTIDVVGSEMRCNRKKRNQRRIEIIQKFLGSYRNACTPLKK</sequence>
<accession>A0ABD3Q8S1</accession>
<comment type="caution">
    <text evidence="2">The sequence shown here is derived from an EMBL/GenBank/DDBJ whole genome shotgun (WGS) entry which is preliminary data.</text>
</comment>
<name>A0ABD3Q8S1_9STRA</name>
<feature type="compositionally biased region" description="Low complexity" evidence="1">
    <location>
        <begin position="1"/>
        <end position="13"/>
    </location>
</feature>
<proteinExistence type="predicted"/>
<feature type="region of interest" description="Disordered" evidence="1">
    <location>
        <begin position="1"/>
        <end position="36"/>
    </location>
</feature>
<gene>
    <name evidence="2" type="ORF">ACHAW5_004231</name>
</gene>
<evidence type="ECO:0000313" key="3">
    <source>
        <dbReference type="Proteomes" id="UP001530315"/>
    </source>
</evidence>
<dbReference type="EMBL" id="JALLAZ020000406">
    <property type="protein sequence ID" value="KAL3795951.1"/>
    <property type="molecule type" value="Genomic_DNA"/>
</dbReference>
<feature type="compositionally biased region" description="Basic and acidic residues" evidence="1">
    <location>
        <begin position="15"/>
        <end position="32"/>
    </location>
</feature>
<feature type="compositionally biased region" description="Basic residues" evidence="1">
    <location>
        <begin position="238"/>
        <end position="248"/>
    </location>
</feature>
<evidence type="ECO:0000313" key="2">
    <source>
        <dbReference type="EMBL" id="KAL3795951.1"/>
    </source>
</evidence>
<protein>
    <recommendedName>
        <fullName evidence="4">RNase H type-1 domain-containing protein</fullName>
    </recommendedName>
</protein>
<evidence type="ECO:0000256" key="1">
    <source>
        <dbReference type="SAM" id="MobiDB-lite"/>
    </source>
</evidence>
<feature type="region of interest" description="Disordered" evidence="1">
    <location>
        <begin position="221"/>
        <end position="254"/>
    </location>
</feature>
<keyword evidence="3" id="KW-1185">Reference proteome</keyword>
<reference evidence="2 3" key="1">
    <citation type="submission" date="2024-10" db="EMBL/GenBank/DDBJ databases">
        <title>Updated reference genomes for cyclostephanoid diatoms.</title>
        <authorList>
            <person name="Roberts W.R."/>
            <person name="Alverson A.J."/>
        </authorList>
    </citation>
    <scope>NUCLEOTIDE SEQUENCE [LARGE SCALE GENOMIC DNA]</scope>
    <source>
        <strain evidence="2 3">AJA276-08</strain>
    </source>
</reference>
<dbReference type="Proteomes" id="UP001530315">
    <property type="component" value="Unassembled WGS sequence"/>
</dbReference>
<evidence type="ECO:0008006" key="4">
    <source>
        <dbReference type="Google" id="ProtNLM"/>
    </source>
</evidence>
<organism evidence="2 3">
    <name type="scientific">Stephanodiscus triporus</name>
    <dbReference type="NCBI Taxonomy" id="2934178"/>
    <lineage>
        <taxon>Eukaryota</taxon>
        <taxon>Sar</taxon>
        <taxon>Stramenopiles</taxon>
        <taxon>Ochrophyta</taxon>
        <taxon>Bacillariophyta</taxon>
        <taxon>Coscinodiscophyceae</taxon>
        <taxon>Thalassiosirophycidae</taxon>
        <taxon>Stephanodiscales</taxon>
        <taxon>Stephanodiscaceae</taxon>
        <taxon>Stephanodiscus</taxon>
    </lineage>
</organism>